<comment type="caution">
    <text evidence="1">The sequence shown here is derived from an EMBL/GenBank/DDBJ whole genome shotgun (WGS) entry which is preliminary data.</text>
</comment>
<organism evidence="1 2">
    <name type="scientific">Cichorium intybus</name>
    <name type="common">Chicory</name>
    <dbReference type="NCBI Taxonomy" id="13427"/>
    <lineage>
        <taxon>Eukaryota</taxon>
        <taxon>Viridiplantae</taxon>
        <taxon>Streptophyta</taxon>
        <taxon>Embryophyta</taxon>
        <taxon>Tracheophyta</taxon>
        <taxon>Spermatophyta</taxon>
        <taxon>Magnoliopsida</taxon>
        <taxon>eudicotyledons</taxon>
        <taxon>Gunneridae</taxon>
        <taxon>Pentapetalae</taxon>
        <taxon>asterids</taxon>
        <taxon>campanulids</taxon>
        <taxon>Asterales</taxon>
        <taxon>Asteraceae</taxon>
        <taxon>Cichorioideae</taxon>
        <taxon>Cichorieae</taxon>
        <taxon>Cichoriinae</taxon>
        <taxon>Cichorium</taxon>
    </lineage>
</organism>
<proteinExistence type="predicted"/>
<name>A0ACB9AK07_CICIN</name>
<protein>
    <submittedName>
        <fullName evidence="1">Uncharacterized protein</fullName>
    </submittedName>
</protein>
<keyword evidence="2" id="KW-1185">Reference proteome</keyword>
<dbReference type="EMBL" id="CM042015">
    <property type="protein sequence ID" value="KAI3710374.1"/>
    <property type="molecule type" value="Genomic_DNA"/>
</dbReference>
<evidence type="ECO:0000313" key="2">
    <source>
        <dbReference type="Proteomes" id="UP001055811"/>
    </source>
</evidence>
<dbReference type="Proteomes" id="UP001055811">
    <property type="component" value="Linkage Group LG07"/>
</dbReference>
<reference evidence="1 2" key="2">
    <citation type="journal article" date="2022" name="Mol. Ecol. Resour.">
        <title>The genomes of chicory, endive, great burdock and yacon provide insights into Asteraceae paleo-polyploidization history and plant inulin production.</title>
        <authorList>
            <person name="Fan W."/>
            <person name="Wang S."/>
            <person name="Wang H."/>
            <person name="Wang A."/>
            <person name="Jiang F."/>
            <person name="Liu H."/>
            <person name="Zhao H."/>
            <person name="Xu D."/>
            <person name="Zhang Y."/>
        </authorList>
    </citation>
    <scope>NUCLEOTIDE SEQUENCE [LARGE SCALE GENOMIC DNA]</scope>
    <source>
        <strain evidence="2">cv. Punajuju</strain>
        <tissue evidence="1">Leaves</tissue>
    </source>
</reference>
<reference evidence="2" key="1">
    <citation type="journal article" date="2022" name="Mol. Ecol. Resour.">
        <title>The genomes of chicory, endive, great burdock and yacon provide insights into Asteraceae palaeo-polyploidization history and plant inulin production.</title>
        <authorList>
            <person name="Fan W."/>
            <person name="Wang S."/>
            <person name="Wang H."/>
            <person name="Wang A."/>
            <person name="Jiang F."/>
            <person name="Liu H."/>
            <person name="Zhao H."/>
            <person name="Xu D."/>
            <person name="Zhang Y."/>
        </authorList>
    </citation>
    <scope>NUCLEOTIDE SEQUENCE [LARGE SCALE GENOMIC DNA]</scope>
    <source>
        <strain evidence="2">cv. Punajuju</strain>
    </source>
</reference>
<evidence type="ECO:0000313" key="1">
    <source>
        <dbReference type="EMBL" id="KAI3710374.1"/>
    </source>
</evidence>
<sequence>MHINNRRLLTNRDTPITSSSGKLTIVENGNAVLVDKAETAVWSSNQSTVVANTVAQLLDNGNFVLRPENDENPENYIWQSFDYPTDTLLPEMKLGWDRKSGLNRFLRSWKTNDNPASGDYSFKLNISGYPEILALMNNEKITWRTGPWNGRRFSGMPEMKGVDIMQFEFEENPDEITYSFGMLNGSVYSRVVINSFGLSQRFVWAEGTKAWNEFWSFPGDPCDQFGKCGPFGVCDANTICSCMTGFRPKNNQAWDLRDGTDGCVRSSELNYGGQDLYVRGAASDLDESPITKSSKNSSGNSNKVVKLVAITISVSVVLILLIILFYLRRKKIRWSKQLEADRNVPRKRAKDFLLKDGVAMPNRRDYYGEPNSDELELPLFDFTTLAMATNNFSNSSKLGEGGFGCVYKGTLKEGFVVFILNKVYHSNLTCPLRSL</sequence>
<accession>A0ACB9AK07</accession>
<gene>
    <name evidence="1" type="ORF">L2E82_40153</name>
</gene>